<comment type="catalytic activity">
    <reaction evidence="8">
        <text>adenosine + phosphate = alpha-D-ribose 1-phosphate + adenine</text>
        <dbReference type="Rhea" id="RHEA:27642"/>
        <dbReference type="ChEBI" id="CHEBI:16335"/>
        <dbReference type="ChEBI" id="CHEBI:16708"/>
        <dbReference type="ChEBI" id="CHEBI:43474"/>
        <dbReference type="ChEBI" id="CHEBI:57720"/>
        <dbReference type="EC" id="2.4.2.1"/>
    </reaction>
    <physiologicalReaction direction="left-to-right" evidence="8">
        <dbReference type="Rhea" id="RHEA:27643"/>
    </physiologicalReaction>
</comment>
<dbReference type="NCBIfam" id="TIGR00726">
    <property type="entry name" value="peptidoglycan editing factor PgeF"/>
    <property type="match status" value="1"/>
</dbReference>
<dbReference type="OrthoDB" id="4279at2"/>
<protein>
    <recommendedName>
        <fullName evidence="10">Purine nucleoside phosphorylase</fullName>
    </recommendedName>
</protein>
<name>A0A369C9R7_9GAMM</name>
<evidence type="ECO:0000256" key="10">
    <source>
        <dbReference type="RuleBase" id="RU361274"/>
    </source>
</evidence>
<keyword evidence="5" id="KW-0378">Hydrolase</keyword>
<dbReference type="PANTHER" id="PTHR30616:SF2">
    <property type="entry name" value="PURINE NUCLEOSIDE PHOSPHORYLASE LACC1"/>
    <property type="match status" value="1"/>
</dbReference>
<dbReference type="RefSeq" id="WP_114280081.1">
    <property type="nucleotide sequence ID" value="NZ_QPJY01000006.1"/>
</dbReference>
<dbReference type="PANTHER" id="PTHR30616">
    <property type="entry name" value="UNCHARACTERIZED PROTEIN YFIH"/>
    <property type="match status" value="1"/>
</dbReference>
<evidence type="ECO:0000256" key="9">
    <source>
        <dbReference type="ARBA" id="ARBA00049893"/>
    </source>
</evidence>
<keyword evidence="3" id="KW-0808">Transferase</keyword>
<gene>
    <name evidence="11" type="ORF">DFQ59_10697</name>
</gene>
<comment type="catalytic activity">
    <reaction evidence="7">
        <text>adenosine + H2O + H(+) = inosine + NH4(+)</text>
        <dbReference type="Rhea" id="RHEA:24408"/>
        <dbReference type="ChEBI" id="CHEBI:15377"/>
        <dbReference type="ChEBI" id="CHEBI:15378"/>
        <dbReference type="ChEBI" id="CHEBI:16335"/>
        <dbReference type="ChEBI" id="CHEBI:17596"/>
        <dbReference type="ChEBI" id="CHEBI:28938"/>
        <dbReference type="EC" id="3.5.4.4"/>
    </reaction>
    <physiologicalReaction direction="left-to-right" evidence="7">
        <dbReference type="Rhea" id="RHEA:24409"/>
    </physiologicalReaction>
</comment>
<evidence type="ECO:0000256" key="8">
    <source>
        <dbReference type="ARBA" id="ARBA00048968"/>
    </source>
</evidence>
<keyword evidence="4" id="KW-0479">Metal-binding</keyword>
<evidence type="ECO:0000313" key="11">
    <source>
        <dbReference type="EMBL" id="RCX29865.1"/>
    </source>
</evidence>
<comment type="catalytic activity">
    <reaction evidence="9">
        <text>S-methyl-5'-thioadenosine + phosphate = 5-(methylsulfanyl)-alpha-D-ribose 1-phosphate + adenine</text>
        <dbReference type="Rhea" id="RHEA:11852"/>
        <dbReference type="ChEBI" id="CHEBI:16708"/>
        <dbReference type="ChEBI" id="CHEBI:17509"/>
        <dbReference type="ChEBI" id="CHEBI:43474"/>
        <dbReference type="ChEBI" id="CHEBI:58533"/>
        <dbReference type="EC" id="2.4.2.28"/>
    </reaction>
    <physiologicalReaction direction="left-to-right" evidence="9">
        <dbReference type="Rhea" id="RHEA:11853"/>
    </physiologicalReaction>
</comment>
<proteinExistence type="inferred from homology"/>
<dbReference type="InterPro" id="IPR038371">
    <property type="entry name" value="Cu_polyphenol_OxRdtase_sf"/>
</dbReference>
<sequence>MSPDDLILPDWPAPARVRAACTLRTGGVSGGPYASLNLGDHVGDAPAAVAANRARLAAALALPAEPLWLNQVHGCAVAESGTAVAGCEADAAVARGPGRACAVLTADCLPVLFCDLDGSRVAAVHAGWRGLAAGVLEAAVTALQTEPGRLLAWLGPAIGPSAYEVGGEVRRAFLENTPGADAAFRPSPAGRWLADLYTLARLRLAAAGVTAVYGGHWCTFTAVDRFFSYRRDGVTGRMASLVWIAD</sequence>
<dbReference type="AlphaFoldDB" id="A0A369C9R7"/>
<dbReference type="Pfam" id="PF02578">
    <property type="entry name" value="Cu-oxidase_4"/>
    <property type="match status" value="1"/>
</dbReference>
<dbReference type="GO" id="GO:0005507">
    <property type="term" value="F:copper ion binding"/>
    <property type="evidence" value="ECO:0007669"/>
    <property type="project" value="TreeGrafter"/>
</dbReference>
<evidence type="ECO:0000256" key="2">
    <source>
        <dbReference type="ARBA" id="ARBA00007353"/>
    </source>
</evidence>
<evidence type="ECO:0000313" key="12">
    <source>
        <dbReference type="Proteomes" id="UP000252707"/>
    </source>
</evidence>
<evidence type="ECO:0000256" key="5">
    <source>
        <dbReference type="ARBA" id="ARBA00022801"/>
    </source>
</evidence>
<evidence type="ECO:0000256" key="6">
    <source>
        <dbReference type="ARBA" id="ARBA00022833"/>
    </source>
</evidence>
<evidence type="ECO:0000256" key="3">
    <source>
        <dbReference type="ARBA" id="ARBA00022679"/>
    </source>
</evidence>
<comment type="similarity">
    <text evidence="2 10">Belongs to the purine nucleoside phosphorylase YfiH/LACC1 family.</text>
</comment>
<organism evidence="11 12">
    <name type="scientific">Thioalbus denitrificans</name>
    <dbReference type="NCBI Taxonomy" id="547122"/>
    <lineage>
        <taxon>Bacteria</taxon>
        <taxon>Pseudomonadati</taxon>
        <taxon>Pseudomonadota</taxon>
        <taxon>Gammaproteobacteria</taxon>
        <taxon>Chromatiales</taxon>
        <taxon>Ectothiorhodospiraceae</taxon>
        <taxon>Thioalbus</taxon>
    </lineage>
</organism>
<evidence type="ECO:0000256" key="7">
    <source>
        <dbReference type="ARBA" id="ARBA00047989"/>
    </source>
</evidence>
<dbReference type="GO" id="GO:0016787">
    <property type="term" value="F:hydrolase activity"/>
    <property type="evidence" value="ECO:0007669"/>
    <property type="project" value="UniProtKB-KW"/>
</dbReference>
<accession>A0A369C9R7</accession>
<comment type="catalytic activity">
    <reaction evidence="1">
        <text>inosine + phosphate = alpha-D-ribose 1-phosphate + hypoxanthine</text>
        <dbReference type="Rhea" id="RHEA:27646"/>
        <dbReference type="ChEBI" id="CHEBI:17368"/>
        <dbReference type="ChEBI" id="CHEBI:17596"/>
        <dbReference type="ChEBI" id="CHEBI:43474"/>
        <dbReference type="ChEBI" id="CHEBI:57720"/>
        <dbReference type="EC" id="2.4.2.1"/>
    </reaction>
    <physiologicalReaction direction="left-to-right" evidence="1">
        <dbReference type="Rhea" id="RHEA:27647"/>
    </physiologicalReaction>
</comment>
<dbReference type="Gene3D" id="3.60.140.10">
    <property type="entry name" value="CNF1/YfiH-like putative cysteine hydrolases"/>
    <property type="match status" value="1"/>
</dbReference>
<dbReference type="SUPFAM" id="SSF64438">
    <property type="entry name" value="CNF1/YfiH-like putative cysteine hydrolases"/>
    <property type="match status" value="1"/>
</dbReference>
<keyword evidence="6" id="KW-0862">Zinc</keyword>
<evidence type="ECO:0000256" key="4">
    <source>
        <dbReference type="ARBA" id="ARBA00022723"/>
    </source>
</evidence>
<dbReference type="CDD" id="cd16833">
    <property type="entry name" value="YfiH"/>
    <property type="match status" value="1"/>
</dbReference>
<evidence type="ECO:0000256" key="1">
    <source>
        <dbReference type="ARBA" id="ARBA00000553"/>
    </source>
</evidence>
<dbReference type="EMBL" id="QPJY01000006">
    <property type="protein sequence ID" value="RCX29865.1"/>
    <property type="molecule type" value="Genomic_DNA"/>
</dbReference>
<reference evidence="11 12" key="1">
    <citation type="submission" date="2018-07" db="EMBL/GenBank/DDBJ databases">
        <title>Genomic Encyclopedia of Type Strains, Phase IV (KMG-IV): sequencing the most valuable type-strain genomes for metagenomic binning, comparative biology and taxonomic classification.</title>
        <authorList>
            <person name="Goeker M."/>
        </authorList>
    </citation>
    <scope>NUCLEOTIDE SEQUENCE [LARGE SCALE GENOMIC DNA]</scope>
    <source>
        <strain evidence="11 12">DSM 26407</strain>
    </source>
</reference>
<keyword evidence="12" id="KW-1185">Reference proteome</keyword>
<dbReference type="Proteomes" id="UP000252707">
    <property type="component" value="Unassembled WGS sequence"/>
</dbReference>
<dbReference type="InterPro" id="IPR011324">
    <property type="entry name" value="Cytotoxic_necrot_fac-like_cat"/>
</dbReference>
<dbReference type="GO" id="GO:0017061">
    <property type="term" value="F:S-methyl-5-thioadenosine phosphorylase activity"/>
    <property type="evidence" value="ECO:0007669"/>
    <property type="project" value="UniProtKB-EC"/>
</dbReference>
<dbReference type="InterPro" id="IPR003730">
    <property type="entry name" value="Cu_polyphenol_OxRdtase"/>
</dbReference>
<comment type="caution">
    <text evidence="11">The sequence shown here is derived from an EMBL/GenBank/DDBJ whole genome shotgun (WGS) entry which is preliminary data.</text>
</comment>